<dbReference type="Proteomes" id="UP000009168">
    <property type="component" value="Unassembled WGS sequence"/>
</dbReference>
<dbReference type="RefSeq" id="XP_001009824.1">
    <property type="nucleotide sequence ID" value="XM_001009824.1"/>
</dbReference>
<dbReference type="HOGENOM" id="CLU_2763498_0_0_1"/>
<name>Q22W38_TETTS</name>
<dbReference type="GeneID" id="7833970"/>
<dbReference type="AlphaFoldDB" id="Q22W38"/>
<evidence type="ECO:0000313" key="2">
    <source>
        <dbReference type="Proteomes" id="UP000009168"/>
    </source>
</evidence>
<organism evidence="1 2">
    <name type="scientific">Tetrahymena thermophila (strain SB210)</name>
    <dbReference type="NCBI Taxonomy" id="312017"/>
    <lineage>
        <taxon>Eukaryota</taxon>
        <taxon>Sar</taxon>
        <taxon>Alveolata</taxon>
        <taxon>Ciliophora</taxon>
        <taxon>Intramacronucleata</taxon>
        <taxon>Oligohymenophorea</taxon>
        <taxon>Hymenostomatida</taxon>
        <taxon>Tetrahymenina</taxon>
        <taxon>Tetrahymenidae</taxon>
        <taxon>Tetrahymena</taxon>
    </lineage>
</organism>
<evidence type="ECO:0000313" key="1">
    <source>
        <dbReference type="EMBL" id="EAR89579.1"/>
    </source>
</evidence>
<reference evidence="2" key="1">
    <citation type="journal article" date="2006" name="PLoS Biol.">
        <title>Macronuclear genome sequence of the ciliate Tetrahymena thermophila, a model eukaryote.</title>
        <authorList>
            <person name="Eisen J.A."/>
            <person name="Coyne R.S."/>
            <person name="Wu M."/>
            <person name="Wu D."/>
            <person name="Thiagarajan M."/>
            <person name="Wortman J.R."/>
            <person name="Badger J.H."/>
            <person name="Ren Q."/>
            <person name="Amedeo P."/>
            <person name="Jones K.M."/>
            <person name="Tallon L.J."/>
            <person name="Delcher A.L."/>
            <person name="Salzberg S.L."/>
            <person name="Silva J.C."/>
            <person name="Haas B.J."/>
            <person name="Majoros W.H."/>
            <person name="Farzad M."/>
            <person name="Carlton J.M."/>
            <person name="Smith R.K. Jr."/>
            <person name="Garg J."/>
            <person name="Pearlman R.E."/>
            <person name="Karrer K.M."/>
            <person name="Sun L."/>
            <person name="Manning G."/>
            <person name="Elde N.C."/>
            <person name="Turkewitz A.P."/>
            <person name="Asai D.J."/>
            <person name="Wilkes D.E."/>
            <person name="Wang Y."/>
            <person name="Cai H."/>
            <person name="Collins K."/>
            <person name="Stewart B.A."/>
            <person name="Lee S.R."/>
            <person name="Wilamowska K."/>
            <person name="Weinberg Z."/>
            <person name="Ruzzo W.L."/>
            <person name="Wloga D."/>
            <person name="Gaertig J."/>
            <person name="Frankel J."/>
            <person name="Tsao C.-C."/>
            <person name="Gorovsky M.A."/>
            <person name="Keeling P.J."/>
            <person name="Waller R.F."/>
            <person name="Patron N.J."/>
            <person name="Cherry J.M."/>
            <person name="Stover N.A."/>
            <person name="Krieger C.J."/>
            <person name="del Toro C."/>
            <person name="Ryder H.F."/>
            <person name="Williamson S.C."/>
            <person name="Barbeau R.A."/>
            <person name="Hamilton E.P."/>
            <person name="Orias E."/>
        </authorList>
    </citation>
    <scope>NUCLEOTIDE SEQUENCE [LARGE SCALE GENOMIC DNA]</scope>
    <source>
        <strain evidence="2">SB210</strain>
    </source>
</reference>
<dbReference type="EMBL" id="GG662820">
    <property type="protein sequence ID" value="EAR89579.1"/>
    <property type="molecule type" value="Genomic_DNA"/>
</dbReference>
<keyword evidence="2" id="KW-1185">Reference proteome</keyword>
<sequence length="70" mass="8154">MSKQQQNSYAKNIIPKINILNLKFDKKQNQQNQILIIIAQILKRAALIEQPNSEAPCILIQLQLFMNTKY</sequence>
<gene>
    <name evidence="1" type="ORF">TTHERM_00160940</name>
</gene>
<dbReference type="KEGG" id="tet:TTHERM_00160940"/>
<dbReference type="InParanoid" id="Q22W38"/>
<proteinExistence type="predicted"/>
<accession>Q22W38</accession>
<protein>
    <submittedName>
        <fullName evidence="1">Uncharacterized protein</fullName>
    </submittedName>
</protein>